<protein>
    <submittedName>
        <fullName evidence="1">Uncharacterized protein</fullName>
    </submittedName>
</protein>
<organism evidence="1">
    <name type="scientific">Siphoviridae sp. ct6d71</name>
    <dbReference type="NCBI Taxonomy" id="2826298"/>
    <lineage>
        <taxon>Viruses</taxon>
        <taxon>Duplodnaviria</taxon>
        <taxon>Heunggongvirae</taxon>
        <taxon>Uroviricota</taxon>
        <taxon>Caudoviricetes</taxon>
    </lineage>
</organism>
<proteinExistence type="predicted"/>
<dbReference type="EMBL" id="BK015797">
    <property type="protein sequence ID" value="DAE25402.1"/>
    <property type="molecule type" value="Genomic_DNA"/>
</dbReference>
<accession>A0A8S5R2M6</accession>
<reference evidence="1" key="1">
    <citation type="journal article" date="2021" name="Proc. Natl. Acad. Sci. U.S.A.">
        <title>A Catalog of Tens of Thousands of Viruses from Human Metagenomes Reveals Hidden Associations with Chronic Diseases.</title>
        <authorList>
            <person name="Tisza M.J."/>
            <person name="Buck C.B."/>
        </authorList>
    </citation>
    <scope>NUCLEOTIDE SEQUENCE</scope>
    <source>
        <strain evidence="1">Ct6d71</strain>
    </source>
</reference>
<name>A0A8S5R2M6_9CAUD</name>
<evidence type="ECO:0000313" key="1">
    <source>
        <dbReference type="EMBL" id="DAE25402.1"/>
    </source>
</evidence>
<sequence length="192" mass="21284">MYNSLSALPTAPYKIMTYLATSKDTEAENLWKIIKYPDYNALSQPNLTFKEKMDLVSKYGPQADYNIFLTSLIEDAIAESKCILKMYTYFVHPVQLYTANVVFAFDFLFGGKMATVELDGAPVARGDLFINSILTILNGVEVGGVGKLVFHEDMSRYALARNVIGNQKTFAGVTLYLSTVMGDSGREGACEH</sequence>